<evidence type="ECO:0000313" key="10">
    <source>
        <dbReference type="Proteomes" id="UP000523388"/>
    </source>
</evidence>
<sequence length="239" mass="28546">MSKLKNEPLVRVSEEDGIEIRKIQYPDNTIERIYKQKGVILPRIPLKGRFVEQYVALQLLDKDLRNVIGWENIIKNICNNINKEQHFIYPDLEKNLILKSLFISKVVTYGKCFTEAKGRRFTLQRKHVPEKYRDLHDSIMNVRHNFAAHKGEFEYDQCGLVLILPGTKKKRYYHIFSELNQINYGNNEEDDERFFMLYDSLREVIKEKQDKLIDKIYAEKIHTQTMEYWLSRAGKETEI</sequence>
<evidence type="ECO:0000313" key="5">
    <source>
        <dbReference type="EMBL" id="TJQ14086.1"/>
    </source>
</evidence>
<evidence type="ECO:0000313" key="2">
    <source>
        <dbReference type="EMBL" id="MWL47772.1"/>
    </source>
</evidence>
<dbReference type="AlphaFoldDB" id="A0A0B1N468"/>
<organism evidence="5 8">
    <name type="scientific">Escherichia coli</name>
    <dbReference type="NCBI Taxonomy" id="562"/>
    <lineage>
        <taxon>Bacteria</taxon>
        <taxon>Pseudomonadati</taxon>
        <taxon>Pseudomonadota</taxon>
        <taxon>Gammaproteobacteria</taxon>
        <taxon>Enterobacterales</taxon>
        <taxon>Enterobacteriaceae</taxon>
        <taxon>Escherichia</taxon>
    </lineage>
</organism>
<dbReference type="Proteomes" id="UP000309937">
    <property type="component" value="Unassembled WGS sequence"/>
</dbReference>
<evidence type="ECO:0000313" key="1">
    <source>
        <dbReference type="EMBL" id="EFA9846442.1"/>
    </source>
</evidence>
<dbReference type="EMBL" id="PPHQ01000005">
    <property type="protein sequence ID" value="PNY68476.1"/>
    <property type="molecule type" value="Genomic_DNA"/>
</dbReference>
<gene>
    <name evidence="1" type="ORF">C1Q91_002843</name>
    <name evidence="3" type="ORF">C2M16_08345</name>
    <name evidence="5" type="ORF">C9Z68_13410</name>
    <name evidence="2" type="ORF">GQM04_20070</name>
    <name evidence="4" type="ORF">SAMEA3752557_03194</name>
</gene>
<dbReference type="Proteomes" id="UP000250671">
    <property type="component" value="Unassembled WGS sequence"/>
</dbReference>
<accession>A0A0B1N468</accession>
<evidence type="ECO:0000313" key="9">
    <source>
        <dbReference type="Proteomes" id="UP000487258"/>
    </source>
</evidence>
<evidence type="ECO:0000313" key="6">
    <source>
        <dbReference type="Proteomes" id="UP000236598"/>
    </source>
</evidence>
<reference evidence="3 6" key="1">
    <citation type="submission" date="2018-01" db="EMBL/GenBank/DDBJ databases">
        <title>Draft Genomic Sequencing Of Potential Extraintestinal Pathogenic Escherichia coli B8S18 Isolated From Retail Chicken Skin.</title>
        <authorList>
            <person name="Xu A."/>
            <person name="Tilman S."/>
            <person name="Wisser-Parker K."/>
            <person name="Sheen S."/>
            <person name="Sommers C."/>
        </authorList>
    </citation>
    <scope>NUCLEOTIDE SEQUENCE [LARGE SCALE GENOMIC DNA]</scope>
    <source>
        <strain evidence="3 6">B8S18Com</strain>
    </source>
</reference>
<dbReference type="Proteomes" id="UP000523388">
    <property type="component" value="Unassembled WGS sequence"/>
</dbReference>
<reference evidence="4 7" key="2">
    <citation type="submission" date="2018-06" db="EMBL/GenBank/DDBJ databases">
        <authorList>
            <consortium name="Pathogen Informatics"/>
            <person name="Doyle S."/>
        </authorList>
    </citation>
    <scope>NUCLEOTIDE SEQUENCE [LARGE SCALE GENOMIC DNA]</scope>
    <source>
        <strain evidence="4 7">VREC0535</strain>
    </source>
</reference>
<dbReference type="EMBL" id="RRGJ01000017">
    <property type="protein sequence ID" value="TJQ14086.1"/>
    <property type="molecule type" value="Genomic_DNA"/>
</dbReference>
<name>A0A0B1N468_ECOLX</name>
<evidence type="ECO:0000313" key="8">
    <source>
        <dbReference type="Proteomes" id="UP000309937"/>
    </source>
</evidence>
<proteinExistence type="predicted"/>
<reference evidence="1 10" key="3">
    <citation type="submission" date="2018-08" db="EMBL/GenBank/DDBJ databases">
        <authorList>
            <consortium name="GenomeTrakr network: Whole genome sequencing for foodborne pathogen traceback"/>
        </authorList>
    </citation>
    <scope>NUCLEOTIDE SEQUENCE [LARGE SCALE GENOMIC DNA]</scope>
    <source>
        <strain evidence="1 10">AZ-TG102963</strain>
    </source>
</reference>
<dbReference type="Proteomes" id="UP000487258">
    <property type="component" value="Unassembled WGS sequence"/>
</dbReference>
<reference evidence="5 8" key="4">
    <citation type="submission" date="2018-12" db="EMBL/GenBank/DDBJ databases">
        <title>Food and Water Safety Consortium.</title>
        <authorList>
            <person name="Tyson S."/>
            <person name="Peterson C.-L."/>
            <person name="Olson A."/>
            <person name="Tyler S."/>
            <person name="Cabral J."/>
            <person name="Lynch T."/>
            <person name="Knox N."/>
            <person name="Van Domselaar G."/>
            <person name="Graham M."/>
        </authorList>
    </citation>
    <scope>NUCLEOTIDE SEQUENCE [LARGE SCALE GENOMIC DNA]</scope>
    <source>
        <strain evidence="5 8">FWSEC0118</strain>
    </source>
</reference>
<dbReference type="EMBL" id="WTMY01000263">
    <property type="protein sequence ID" value="MWL47772.1"/>
    <property type="molecule type" value="Genomic_DNA"/>
</dbReference>
<dbReference type="RefSeq" id="WP_000040218.1">
    <property type="nucleotide sequence ID" value="NZ_AP022044.1"/>
</dbReference>
<reference evidence="2 9" key="5">
    <citation type="submission" date="2019-12" db="EMBL/GenBank/DDBJ databases">
        <title>Enteriobacteria Tanzani isolates_10432.</title>
        <authorList>
            <person name="Subbiah M."/>
            <person name="Call D."/>
        </authorList>
    </citation>
    <scope>NUCLEOTIDE SEQUENCE [LARGE SCALE GENOMIC DNA]</scope>
    <source>
        <strain evidence="2 9">10432wF6</strain>
    </source>
</reference>
<evidence type="ECO:0000313" key="3">
    <source>
        <dbReference type="EMBL" id="PNY68476.1"/>
    </source>
</evidence>
<evidence type="ECO:0000313" key="7">
    <source>
        <dbReference type="Proteomes" id="UP000250671"/>
    </source>
</evidence>
<dbReference type="EMBL" id="UCZA01000019">
    <property type="protein sequence ID" value="SQP82918.1"/>
    <property type="molecule type" value="Genomic_DNA"/>
</dbReference>
<protein>
    <submittedName>
        <fullName evidence="5">Uncharacterized protein</fullName>
    </submittedName>
</protein>
<dbReference type="Proteomes" id="UP000236598">
    <property type="component" value="Unassembled WGS sequence"/>
</dbReference>
<evidence type="ECO:0000313" key="4">
    <source>
        <dbReference type="EMBL" id="SQP82918.1"/>
    </source>
</evidence>
<dbReference type="EMBL" id="AASCJS010000015">
    <property type="protein sequence ID" value="EFA9846442.1"/>
    <property type="molecule type" value="Genomic_DNA"/>
</dbReference>